<gene>
    <name evidence="4" type="ORF">PPENT_87.1.T0140301</name>
</gene>
<dbReference type="PROSITE" id="PS50082">
    <property type="entry name" value="WD_REPEATS_2"/>
    <property type="match status" value="3"/>
</dbReference>
<dbReference type="Proteomes" id="UP000689195">
    <property type="component" value="Unassembled WGS sequence"/>
</dbReference>
<dbReference type="OrthoDB" id="2013972at2759"/>
<feature type="repeat" description="WD" evidence="3">
    <location>
        <begin position="302"/>
        <end position="333"/>
    </location>
</feature>
<evidence type="ECO:0000256" key="1">
    <source>
        <dbReference type="ARBA" id="ARBA00022574"/>
    </source>
</evidence>
<dbReference type="Pfam" id="PF00400">
    <property type="entry name" value="WD40"/>
    <property type="match status" value="4"/>
</dbReference>
<name>A0A8S1SZL8_9CILI</name>
<dbReference type="SMART" id="SM00320">
    <property type="entry name" value="WD40"/>
    <property type="match status" value="5"/>
</dbReference>
<protein>
    <recommendedName>
        <fullName evidence="6">WD domain, G-beta repeat protein</fullName>
    </recommendedName>
</protein>
<reference evidence="4" key="1">
    <citation type="submission" date="2021-01" db="EMBL/GenBank/DDBJ databases">
        <authorList>
            <consortium name="Genoscope - CEA"/>
            <person name="William W."/>
        </authorList>
    </citation>
    <scope>NUCLEOTIDE SEQUENCE</scope>
</reference>
<sequence>MIQSEYPLCTKHQNPIRFLDIKENVPKIQRTLCDECFLDNPISIHQAFVYLYQQQNQPFNQKTVLEKYREEYLLMKNKIVENLKQAFTQIEMEIEKEMNTQKTVINDSVFQYFLGKQTTLLLEDYQQLGELLSIQLEKKGENLIQKQNEKNSQIQFAKQLQKNINILKEISLHLHKIIPYVKFNQEIEVFFPQDLFVKTDGQFIIKKELNNIENIKCIDYHRQLQTLIFGCYKYDNDQNELAIIKFDNNFNVFLKEEYTSHQRTVNCLRSSLLSNFCITGSEDNTIKVWKIVQEGLFCDQTLEGHLDSIICLSLNRIENILASGSQDTNIIIWYLNVQNKWQKAQTIVDSPRVTLCINFNRLSNLMVTGCIDHSIYVWSVVNEKWRCQKLDKAHNKSVNAICFINQSRFVSASWDSTIKVWDRQNTNQNYFQVLTIGTQNGPIVNLILIEESNHLISCAHDTTVIWSIDSSDQPIKKQKISAAKGICQINQQKLSIITYENQLKIYSLEQ</sequence>
<feature type="repeat" description="WD" evidence="3">
    <location>
        <begin position="258"/>
        <end position="291"/>
    </location>
</feature>
<dbReference type="EMBL" id="CAJJDO010000014">
    <property type="protein sequence ID" value="CAD8145553.1"/>
    <property type="molecule type" value="Genomic_DNA"/>
</dbReference>
<evidence type="ECO:0000256" key="3">
    <source>
        <dbReference type="PROSITE-ProRule" id="PRU00221"/>
    </source>
</evidence>
<keyword evidence="1 3" id="KW-0853">WD repeat</keyword>
<dbReference type="PANTHER" id="PTHR19848:SF8">
    <property type="entry name" value="F-BOX AND WD REPEAT DOMAIN CONTAINING 7"/>
    <property type="match status" value="1"/>
</dbReference>
<keyword evidence="2" id="KW-0677">Repeat</keyword>
<organism evidence="4 5">
    <name type="scientific">Paramecium pentaurelia</name>
    <dbReference type="NCBI Taxonomy" id="43138"/>
    <lineage>
        <taxon>Eukaryota</taxon>
        <taxon>Sar</taxon>
        <taxon>Alveolata</taxon>
        <taxon>Ciliophora</taxon>
        <taxon>Intramacronucleata</taxon>
        <taxon>Oligohymenophorea</taxon>
        <taxon>Peniculida</taxon>
        <taxon>Parameciidae</taxon>
        <taxon>Paramecium</taxon>
    </lineage>
</organism>
<keyword evidence="5" id="KW-1185">Reference proteome</keyword>
<dbReference type="PROSITE" id="PS50294">
    <property type="entry name" value="WD_REPEATS_REGION"/>
    <property type="match status" value="3"/>
</dbReference>
<dbReference type="InterPro" id="IPR001680">
    <property type="entry name" value="WD40_rpt"/>
</dbReference>
<dbReference type="AlphaFoldDB" id="A0A8S1SZL8"/>
<evidence type="ECO:0008006" key="6">
    <source>
        <dbReference type="Google" id="ProtNLM"/>
    </source>
</evidence>
<comment type="caution">
    <text evidence="4">The sequence shown here is derived from an EMBL/GenBank/DDBJ whole genome shotgun (WGS) entry which is preliminary data.</text>
</comment>
<evidence type="ECO:0000256" key="2">
    <source>
        <dbReference type="ARBA" id="ARBA00022737"/>
    </source>
</evidence>
<dbReference type="PANTHER" id="PTHR19848">
    <property type="entry name" value="WD40 REPEAT PROTEIN"/>
    <property type="match status" value="1"/>
</dbReference>
<accession>A0A8S1SZL8</accession>
<feature type="repeat" description="WD" evidence="3">
    <location>
        <begin position="391"/>
        <end position="431"/>
    </location>
</feature>
<evidence type="ECO:0000313" key="4">
    <source>
        <dbReference type="EMBL" id="CAD8145553.1"/>
    </source>
</evidence>
<proteinExistence type="predicted"/>
<evidence type="ECO:0000313" key="5">
    <source>
        <dbReference type="Proteomes" id="UP000689195"/>
    </source>
</evidence>